<feature type="transmembrane region" description="Helical" evidence="7">
    <location>
        <begin position="292"/>
        <end position="311"/>
    </location>
</feature>
<evidence type="ECO:0000313" key="10">
    <source>
        <dbReference type="Proteomes" id="UP001205740"/>
    </source>
</evidence>
<keyword evidence="5 7" id="KW-1133">Transmembrane helix</keyword>
<feature type="transmembrane region" description="Helical" evidence="7">
    <location>
        <begin position="163"/>
        <end position="180"/>
    </location>
</feature>
<dbReference type="Proteomes" id="UP001205740">
    <property type="component" value="Unassembled WGS sequence"/>
</dbReference>
<organism evidence="9 10">
    <name type="scientific">Williamsia serinedens</name>
    <dbReference type="NCBI Taxonomy" id="391736"/>
    <lineage>
        <taxon>Bacteria</taxon>
        <taxon>Bacillati</taxon>
        <taxon>Actinomycetota</taxon>
        <taxon>Actinomycetes</taxon>
        <taxon>Mycobacteriales</taxon>
        <taxon>Nocardiaceae</taxon>
        <taxon>Williamsia</taxon>
    </lineage>
</organism>
<dbReference type="PANTHER" id="PTHR43386:SF6">
    <property type="entry name" value="ABC TRANSPORTER PERMEASE PROTEIN"/>
    <property type="match status" value="1"/>
</dbReference>
<comment type="caution">
    <text evidence="9">The sequence shown here is derived from an EMBL/GenBank/DDBJ whole genome shotgun (WGS) entry which is preliminary data.</text>
</comment>
<proteinExistence type="inferred from homology"/>
<dbReference type="SUPFAM" id="SSF161098">
    <property type="entry name" value="MetI-like"/>
    <property type="match status" value="1"/>
</dbReference>
<dbReference type="CDD" id="cd06261">
    <property type="entry name" value="TM_PBP2"/>
    <property type="match status" value="1"/>
</dbReference>
<name>A0ABT1H4Z6_9NOCA</name>
<dbReference type="InterPro" id="IPR000515">
    <property type="entry name" value="MetI-like"/>
</dbReference>
<feature type="transmembrane region" description="Helical" evidence="7">
    <location>
        <begin position="60"/>
        <end position="81"/>
    </location>
</feature>
<evidence type="ECO:0000259" key="8">
    <source>
        <dbReference type="PROSITE" id="PS50928"/>
    </source>
</evidence>
<dbReference type="EMBL" id="JAMTCG010000006">
    <property type="protein sequence ID" value="MCP2162226.1"/>
    <property type="molecule type" value="Genomic_DNA"/>
</dbReference>
<keyword evidence="3" id="KW-1003">Cell membrane</keyword>
<dbReference type="InterPro" id="IPR035906">
    <property type="entry name" value="MetI-like_sf"/>
</dbReference>
<dbReference type="RefSeq" id="WP_253655787.1">
    <property type="nucleotide sequence ID" value="NZ_BAAAOE010000005.1"/>
</dbReference>
<evidence type="ECO:0000256" key="1">
    <source>
        <dbReference type="ARBA" id="ARBA00004651"/>
    </source>
</evidence>
<evidence type="ECO:0000256" key="3">
    <source>
        <dbReference type="ARBA" id="ARBA00022475"/>
    </source>
</evidence>
<gene>
    <name evidence="9" type="ORF">LX12_003430</name>
</gene>
<feature type="domain" description="ABC transmembrane type-1" evidence="8">
    <location>
        <begin position="121"/>
        <end position="311"/>
    </location>
</feature>
<evidence type="ECO:0000256" key="5">
    <source>
        <dbReference type="ARBA" id="ARBA00022989"/>
    </source>
</evidence>
<comment type="similarity">
    <text evidence="7">Belongs to the binding-protein-dependent transport system permease family.</text>
</comment>
<evidence type="ECO:0000256" key="6">
    <source>
        <dbReference type="ARBA" id="ARBA00023136"/>
    </source>
</evidence>
<accession>A0ABT1H4Z6</accession>
<keyword evidence="10" id="KW-1185">Reference proteome</keyword>
<sequence>MPDRDPDAAQAGVPATHPHQDRFVAGASEAEVLAVDAVVDTGSSAGFWKGAWLNLRRRPLFIVSAVMILIVVVVSLFPGLFAHQDPRLCLGSLSLQKPSGAHWFGTDLQGCDIYARTIYGARASVVVGVVTTLIVFVIGTTFGVLAGFFGGWLDVIISRVTDIFFALPLILAAIVIMQMFANRSVWTVVTILAVFGWPQVARIARGATISIRNEEFITAAKALGASRARIVVSHVVPNALGPIIVICTISLGVFIVTEATLSYLGIGLPATSVSWGIDISAGQSLLRSGNPILLYPAVALALTVLAFIMMGDALRDALDPKARTR</sequence>
<dbReference type="PROSITE" id="PS50928">
    <property type="entry name" value="ABC_TM1"/>
    <property type="match status" value="1"/>
</dbReference>
<protein>
    <submittedName>
        <fullName evidence="9">Oligopeptide transport system permease protein</fullName>
    </submittedName>
</protein>
<reference evidence="9 10" key="1">
    <citation type="submission" date="2022-06" db="EMBL/GenBank/DDBJ databases">
        <title>Genomic Encyclopedia of Archaeal and Bacterial Type Strains, Phase II (KMG-II): from individual species to whole genera.</title>
        <authorList>
            <person name="Goeker M."/>
        </authorList>
    </citation>
    <scope>NUCLEOTIDE SEQUENCE [LARGE SCALE GENOMIC DNA]</scope>
    <source>
        <strain evidence="9 10">DSM 45037</strain>
    </source>
</reference>
<keyword evidence="6 7" id="KW-0472">Membrane</keyword>
<evidence type="ECO:0000256" key="2">
    <source>
        <dbReference type="ARBA" id="ARBA00022448"/>
    </source>
</evidence>
<feature type="transmembrane region" description="Helical" evidence="7">
    <location>
        <begin position="235"/>
        <end position="255"/>
    </location>
</feature>
<comment type="subcellular location">
    <subcellularLocation>
        <location evidence="1 7">Cell membrane</location>
        <topology evidence="1 7">Multi-pass membrane protein</topology>
    </subcellularLocation>
</comment>
<dbReference type="Gene3D" id="1.10.3720.10">
    <property type="entry name" value="MetI-like"/>
    <property type="match status" value="1"/>
</dbReference>
<dbReference type="InterPro" id="IPR050366">
    <property type="entry name" value="BP-dependent_transpt_permease"/>
</dbReference>
<keyword evidence="4 7" id="KW-0812">Transmembrane</keyword>
<dbReference type="PANTHER" id="PTHR43386">
    <property type="entry name" value="OLIGOPEPTIDE TRANSPORT SYSTEM PERMEASE PROTEIN APPC"/>
    <property type="match status" value="1"/>
</dbReference>
<evidence type="ECO:0000313" key="9">
    <source>
        <dbReference type="EMBL" id="MCP2162226.1"/>
    </source>
</evidence>
<dbReference type="Pfam" id="PF12911">
    <property type="entry name" value="OppC_N"/>
    <property type="match status" value="1"/>
</dbReference>
<evidence type="ECO:0000256" key="4">
    <source>
        <dbReference type="ARBA" id="ARBA00022692"/>
    </source>
</evidence>
<evidence type="ECO:0000256" key="7">
    <source>
        <dbReference type="RuleBase" id="RU363032"/>
    </source>
</evidence>
<feature type="transmembrane region" description="Helical" evidence="7">
    <location>
        <begin position="125"/>
        <end position="151"/>
    </location>
</feature>
<dbReference type="Pfam" id="PF00528">
    <property type="entry name" value="BPD_transp_1"/>
    <property type="match status" value="1"/>
</dbReference>
<dbReference type="InterPro" id="IPR025966">
    <property type="entry name" value="OppC_N"/>
</dbReference>
<keyword evidence="2 7" id="KW-0813">Transport</keyword>